<dbReference type="EMBL" id="DF973442">
    <property type="protein sequence ID" value="GAU30985.1"/>
    <property type="molecule type" value="Genomic_DNA"/>
</dbReference>
<accession>A0A2Z6N4Q5</accession>
<dbReference type="Proteomes" id="UP000242715">
    <property type="component" value="Unassembled WGS sequence"/>
</dbReference>
<proteinExistence type="predicted"/>
<dbReference type="AlphaFoldDB" id="A0A2Z6N4Q5"/>
<evidence type="ECO:0000313" key="2">
    <source>
        <dbReference type="Proteomes" id="UP000242715"/>
    </source>
</evidence>
<keyword evidence="2" id="KW-1185">Reference proteome</keyword>
<gene>
    <name evidence="1" type="ORF">TSUD_104990</name>
</gene>
<sequence>MLLDVFIDVSNLVPPTCFASRGTCATSCQAVLLSVTNFKRIFLHGDGNARKVATKSNCSFTNENSYFLCMVQLHIPSVIHDGIAASLKDVIDSGYDLFEPYVNSSYVAIRRDLIVKQRLVKDLIVAIIIWTKSVPIEAIFVTLSTPIFNASLDKKMKKVLSTKAQILYTEDMTAME</sequence>
<reference evidence="2" key="1">
    <citation type="journal article" date="2017" name="Front. Plant Sci.">
        <title>Climate Clever Clovers: New Paradigm to Reduce the Environmental Footprint of Ruminants by Breeding Low Methanogenic Forages Utilizing Haplotype Variation.</title>
        <authorList>
            <person name="Kaur P."/>
            <person name="Appels R."/>
            <person name="Bayer P.E."/>
            <person name="Keeble-Gagnere G."/>
            <person name="Wang J."/>
            <person name="Hirakawa H."/>
            <person name="Shirasawa K."/>
            <person name="Vercoe P."/>
            <person name="Stefanova K."/>
            <person name="Durmic Z."/>
            <person name="Nichols P."/>
            <person name="Revell C."/>
            <person name="Isobe S.N."/>
            <person name="Edwards D."/>
            <person name="Erskine W."/>
        </authorList>
    </citation>
    <scope>NUCLEOTIDE SEQUENCE [LARGE SCALE GENOMIC DNA]</scope>
    <source>
        <strain evidence="2">cv. Daliak</strain>
    </source>
</reference>
<organism evidence="1 2">
    <name type="scientific">Trifolium subterraneum</name>
    <name type="common">Subterranean clover</name>
    <dbReference type="NCBI Taxonomy" id="3900"/>
    <lineage>
        <taxon>Eukaryota</taxon>
        <taxon>Viridiplantae</taxon>
        <taxon>Streptophyta</taxon>
        <taxon>Embryophyta</taxon>
        <taxon>Tracheophyta</taxon>
        <taxon>Spermatophyta</taxon>
        <taxon>Magnoliopsida</taxon>
        <taxon>eudicotyledons</taxon>
        <taxon>Gunneridae</taxon>
        <taxon>Pentapetalae</taxon>
        <taxon>rosids</taxon>
        <taxon>fabids</taxon>
        <taxon>Fabales</taxon>
        <taxon>Fabaceae</taxon>
        <taxon>Papilionoideae</taxon>
        <taxon>50 kb inversion clade</taxon>
        <taxon>NPAAA clade</taxon>
        <taxon>Hologalegina</taxon>
        <taxon>IRL clade</taxon>
        <taxon>Trifolieae</taxon>
        <taxon>Trifolium</taxon>
    </lineage>
</organism>
<evidence type="ECO:0000313" key="1">
    <source>
        <dbReference type="EMBL" id="GAU30985.1"/>
    </source>
</evidence>
<name>A0A2Z6N4Q5_TRISU</name>
<protein>
    <submittedName>
        <fullName evidence="1">Uncharacterized protein</fullName>
    </submittedName>
</protein>